<dbReference type="EMBL" id="FKDK01000034">
    <property type="protein sequence ID" value="SAB50859.1"/>
    <property type="molecule type" value="Genomic_DNA"/>
</dbReference>
<evidence type="ECO:0000313" key="1">
    <source>
        <dbReference type="EMBL" id="SAB50859.1"/>
    </source>
</evidence>
<gene>
    <name evidence="2" type="ORF">SAMEA2273136_00804</name>
    <name evidence="1" type="ORF">SAMEA2273443_04948</name>
</gene>
<evidence type="ECO:0000313" key="3">
    <source>
        <dbReference type="Proteomes" id="UP000077063"/>
    </source>
</evidence>
<comment type="caution">
    <text evidence="2">The sequence shown here is derived from an EMBL/GenBank/DDBJ whole genome shotgun (WGS) entry which is preliminary data.</text>
</comment>
<organism evidence="2 4">
    <name type="scientific">Enterobacter roggenkampii</name>
    <dbReference type="NCBI Taxonomy" id="1812935"/>
    <lineage>
        <taxon>Bacteria</taxon>
        <taxon>Pseudomonadati</taxon>
        <taxon>Pseudomonadota</taxon>
        <taxon>Gammaproteobacteria</taxon>
        <taxon>Enterobacterales</taxon>
        <taxon>Enterobacteriaceae</taxon>
        <taxon>Enterobacter</taxon>
        <taxon>Enterobacter cloacae complex</taxon>
    </lineage>
</organism>
<evidence type="ECO:0000313" key="4">
    <source>
        <dbReference type="Proteomes" id="UP000077278"/>
    </source>
</evidence>
<dbReference type="Proteomes" id="UP000077063">
    <property type="component" value="Unassembled WGS sequence"/>
</dbReference>
<dbReference type="PROSITE" id="PS51257">
    <property type="entry name" value="PROKAR_LIPOPROTEIN"/>
    <property type="match status" value="1"/>
</dbReference>
<dbReference type="EMBL" id="FKDD01000003">
    <property type="protein sequence ID" value="SAB60732.1"/>
    <property type="molecule type" value="Genomic_DNA"/>
</dbReference>
<keyword evidence="3" id="KW-1185">Reference proteome</keyword>
<evidence type="ECO:0000313" key="2">
    <source>
        <dbReference type="EMBL" id="SAB60732.1"/>
    </source>
</evidence>
<name>A0ABD7KCV8_9ENTR</name>
<accession>A0ABD7KCV8</accession>
<dbReference type="Proteomes" id="UP000077278">
    <property type="component" value="Unassembled WGS sequence"/>
</dbReference>
<dbReference type="AlphaFoldDB" id="A0ABD7KCV8"/>
<protein>
    <submittedName>
        <fullName evidence="2">Uncharacterized protein</fullName>
    </submittedName>
</protein>
<sequence>MKKEPGFTPGFLYACNRYSIKTKIMFFINKTGEVKGHSLREMYLTEFRL</sequence>
<proteinExistence type="predicted"/>
<reference evidence="3 4" key="1">
    <citation type="submission" date="2016-03" db="EMBL/GenBank/DDBJ databases">
        <authorList>
            <consortium name="Pathogen Informatics"/>
        </authorList>
    </citation>
    <scope>NUCLEOTIDE SEQUENCE [LARGE SCALE GENOMIC DNA]</scope>
    <source>
        <strain evidence="3">e2161</strain>
        <strain evidence="1">E2161</strain>
        <strain evidence="4">e264</strain>
        <strain evidence="2">E264</strain>
    </source>
</reference>